<dbReference type="GO" id="GO:0043190">
    <property type="term" value="C:ATP-binding cassette (ABC) transporter complex"/>
    <property type="evidence" value="ECO:0007669"/>
    <property type="project" value="InterPro"/>
</dbReference>
<protein>
    <submittedName>
        <fullName evidence="3">Osmoprotectant transport system substrate-binding protein</fullName>
    </submittedName>
</protein>
<dbReference type="CDD" id="cd13606">
    <property type="entry name" value="PBP2_ProX_like"/>
    <property type="match status" value="1"/>
</dbReference>
<dbReference type="EMBL" id="JACHVS010000002">
    <property type="protein sequence ID" value="MBB2997362.1"/>
    <property type="molecule type" value="Genomic_DNA"/>
</dbReference>
<comment type="caution">
    <text evidence="3">The sequence shown here is derived from an EMBL/GenBank/DDBJ whole genome shotgun (WGS) entry which is preliminary data.</text>
</comment>
<dbReference type="GO" id="GO:0022857">
    <property type="term" value="F:transmembrane transporter activity"/>
    <property type="evidence" value="ECO:0007669"/>
    <property type="project" value="InterPro"/>
</dbReference>
<keyword evidence="4" id="KW-1185">Reference proteome</keyword>
<dbReference type="SUPFAM" id="SSF53850">
    <property type="entry name" value="Periplasmic binding protein-like II"/>
    <property type="match status" value="1"/>
</dbReference>
<dbReference type="Gene3D" id="3.40.190.10">
    <property type="entry name" value="Periplasmic binding protein-like II"/>
    <property type="match status" value="1"/>
</dbReference>
<reference evidence="3 4" key="1">
    <citation type="submission" date="2020-08" db="EMBL/GenBank/DDBJ databases">
        <title>Sequencing the genomes of 1000 actinobacteria strains.</title>
        <authorList>
            <person name="Klenk H.-P."/>
        </authorList>
    </citation>
    <scope>NUCLEOTIDE SEQUENCE [LARGE SCALE GENOMIC DNA]</scope>
    <source>
        <strain evidence="3 4">DSM 22826</strain>
    </source>
</reference>
<dbReference type="RefSeq" id="WP_312855748.1">
    <property type="nucleotide sequence ID" value="NZ_BAABGK010000018.1"/>
</dbReference>
<sequence>MKLNPVLIGTATVLATGLMLSGCSNPTAAPAPASGTDSGTVIVSSANFTESEIIGNLYALALEDAGVKVETKFNIGSREAYIPALTQGSINLLPDYTGNLLLFLDPQADVSTPEAIEKELPGALAAKGLVALTPASAQDKDSVAVTRETADKWNLKTIGDLAAHNDQLILGAPPEFKERPVGLPGLKDHYGVVPSKFVPFADGGPASVKALLAGKITAANVFTTSTDITDNDLVVLEDPKQNFPAQNVVPVAGKDKLSDAAVSAIDAVSAKLTTEELLKLNGWVSGSQKLEPAAAAEQWLTEQGLVKGK</sequence>
<evidence type="ECO:0000256" key="1">
    <source>
        <dbReference type="SAM" id="SignalP"/>
    </source>
</evidence>
<dbReference type="Gene3D" id="3.40.190.120">
    <property type="entry name" value="Osmoprotection protein (prox), domain 2"/>
    <property type="match status" value="1"/>
</dbReference>
<gene>
    <name evidence="3" type="ORF">E9229_003609</name>
</gene>
<dbReference type="Pfam" id="PF04069">
    <property type="entry name" value="OpuAC"/>
    <property type="match status" value="1"/>
</dbReference>
<evidence type="ECO:0000313" key="3">
    <source>
        <dbReference type="EMBL" id="MBB2997362.1"/>
    </source>
</evidence>
<evidence type="ECO:0000259" key="2">
    <source>
        <dbReference type="Pfam" id="PF04069"/>
    </source>
</evidence>
<keyword evidence="1" id="KW-0732">Signal</keyword>
<dbReference type="AlphaFoldDB" id="A0A839QVN4"/>
<feature type="signal peptide" evidence="1">
    <location>
        <begin position="1"/>
        <end position="28"/>
    </location>
</feature>
<proteinExistence type="predicted"/>
<evidence type="ECO:0000313" key="4">
    <source>
        <dbReference type="Proteomes" id="UP000523000"/>
    </source>
</evidence>
<dbReference type="Proteomes" id="UP000523000">
    <property type="component" value="Unassembled WGS sequence"/>
</dbReference>
<feature type="chain" id="PRO_5032385184" evidence="1">
    <location>
        <begin position="29"/>
        <end position="309"/>
    </location>
</feature>
<organism evidence="3 4">
    <name type="scientific">Paeniglutamicibacter cryotolerans</name>
    <dbReference type="NCBI Taxonomy" id="670079"/>
    <lineage>
        <taxon>Bacteria</taxon>
        <taxon>Bacillati</taxon>
        <taxon>Actinomycetota</taxon>
        <taxon>Actinomycetes</taxon>
        <taxon>Micrococcales</taxon>
        <taxon>Micrococcaceae</taxon>
        <taxon>Paeniglutamicibacter</taxon>
    </lineage>
</organism>
<accession>A0A839QVN4</accession>
<name>A0A839QVN4_9MICC</name>
<feature type="domain" description="ABC-type glycine betaine transport system substrate-binding" evidence="2">
    <location>
        <begin position="40"/>
        <end position="302"/>
    </location>
</feature>
<dbReference type="InterPro" id="IPR007210">
    <property type="entry name" value="ABC_Gly_betaine_transp_sub-bd"/>
</dbReference>
<dbReference type="PROSITE" id="PS51257">
    <property type="entry name" value="PROKAR_LIPOPROTEIN"/>
    <property type="match status" value="1"/>
</dbReference>